<gene>
    <name evidence="3" type="ORF">BIN_B_00312</name>
</gene>
<evidence type="ECO:0000256" key="1">
    <source>
        <dbReference type="ARBA" id="ARBA00023002"/>
    </source>
</evidence>
<keyword evidence="1" id="KW-0560">Oxidoreductase</keyword>
<protein>
    <recommendedName>
        <fullName evidence="2">FAD-binding domain-containing protein</fullName>
    </recommendedName>
</protein>
<dbReference type="InterPro" id="IPR036188">
    <property type="entry name" value="FAD/NAD-bd_sf"/>
</dbReference>
<proteinExistence type="predicted"/>
<dbReference type="EMBL" id="LR589238">
    <property type="protein sequence ID" value="VTO96285.1"/>
    <property type="molecule type" value="Genomic_DNA"/>
</dbReference>
<name>A0A653EHT6_MYCKA</name>
<feature type="domain" description="FAD-binding" evidence="2">
    <location>
        <begin position="7"/>
        <end position="65"/>
    </location>
</feature>
<evidence type="ECO:0000313" key="3">
    <source>
        <dbReference type="EMBL" id="VTO96285.1"/>
    </source>
</evidence>
<organism evidence="3">
    <name type="scientific">Mycobacterium kansasii</name>
    <dbReference type="NCBI Taxonomy" id="1768"/>
    <lineage>
        <taxon>Bacteria</taxon>
        <taxon>Bacillati</taxon>
        <taxon>Actinomycetota</taxon>
        <taxon>Actinomycetes</taxon>
        <taxon>Mycobacteriales</taxon>
        <taxon>Mycobacteriaceae</taxon>
        <taxon>Mycobacterium</taxon>
    </lineage>
</organism>
<reference evidence="3" key="1">
    <citation type="submission" date="2019-05" db="EMBL/GenBank/DDBJ databases">
        <authorList>
            <person name="Naeem R."/>
            <person name="Antony C."/>
            <person name="Guan Q."/>
        </authorList>
    </citation>
    <scope>NUCLEOTIDE SEQUENCE</scope>
    <source>
        <strain evidence="3">3</strain>
    </source>
</reference>
<dbReference type="PANTHER" id="PTHR43476">
    <property type="entry name" value="3-(3-HYDROXY-PHENYL)PROPIONATE/3-HYDROXYCINNAMIC ACID HYDROXYLASE"/>
    <property type="match status" value="1"/>
</dbReference>
<dbReference type="PANTHER" id="PTHR43476:SF5">
    <property type="entry name" value="FAD-DEPENDENT MONOOXYGENASE"/>
    <property type="match status" value="1"/>
</dbReference>
<accession>A0A653EHT6</accession>
<evidence type="ECO:0000259" key="2">
    <source>
        <dbReference type="Pfam" id="PF01494"/>
    </source>
</evidence>
<dbReference type="InterPro" id="IPR002938">
    <property type="entry name" value="FAD-bd"/>
</dbReference>
<dbReference type="InterPro" id="IPR050631">
    <property type="entry name" value="PheA/TfdB_FAD_monoxygenase"/>
</dbReference>
<dbReference type="AlphaFoldDB" id="A0A653EHT6"/>
<dbReference type="SUPFAM" id="SSF51905">
    <property type="entry name" value="FAD/NAD(P)-binding domain"/>
    <property type="match status" value="1"/>
</dbReference>
<dbReference type="Gene3D" id="3.50.50.60">
    <property type="entry name" value="FAD/NAD(P)-binding domain"/>
    <property type="match status" value="1"/>
</dbReference>
<sequence length="73" mass="7531">MLQQSDETTCLVAGGGPAAMMLGLSLARAGVDVTVMEMHADLLRDFRGALHAGTLRLLDELGLGRGSPGSHIA</sequence>
<dbReference type="Pfam" id="PF01494">
    <property type="entry name" value="FAD_binding_3"/>
    <property type="match status" value="1"/>
</dbReference>
<dbReference type="GO" id="GO:0071949">
    <property type="term" value="F:FAD binding"/>
    <property type="evidence" value="ECO:0007669"/>
    <property type="project" value="InterPro"/>
</dbReference>
<dbReference type="GO" id="GO:0016491">
    <property type="term" value="F:oxidoreductase activity"/>
    <property type="evidence" value="ECO:0007669"/>
    <property type="project" value="UniProtKB-KW"/>
</dbReference>